<protein>
    <recommendedName>
        <fullName evidence="3">Conserved oligomeric Golgi complex subunit 2</fullName>
    </recommendedName>
    <alternativeName>
        <fullName evidence="8">Component of oligomeric Golgi complex 2</fullName>
    </alternativeName>
</protein>
<reference evidence="11 12" key="1">
    <citation type="submission" date="2017-12" db="EMBL/GenBank/DDBJ databases">
        <title>Hemimetabolous genomes reveal molecular basis of termite eusociality.</title>
        <authorList>
            <person name="Harrison M.C."/>
            <person name="Jongepier E."/>
            <person name="Robertson H.M."/>
            <person name="Arning N."/>
            <person name="Bitard-Feildel T."/>
            <person name="Chao H."/>
            <person name="Childers C.P."/>
            <person name="Dinh H."/>
            <person name="Doddapaneni H."/>
            <person name="Dugan S."/>
            <person name="Gowin J."/>
            <person name="Greiner C."/>
            <person name="Han Y."/>
            <person name="Hu H."/>
            <person name="Hughes D.S.T."/>
            <person name="Huylmans A.-K."/>
            <person name="Kemena C."/>
            <person name="Kremer L.P.M."/>
            <person name="Lee S.L."/>
            <person name="Lopez-Ezquerra A."/>
            <person name="Mallet L."/>
            <person name="Monroy-Kuhn J.M."/>
            <person name="Moser A."/>
            <person name="Murali S.C."/>
            <person name="Muzny D.M."/>
            <person name="Otani S."/>
            <person name="Piulachs M.-D."/>
            <person name="Poelchau M."/>
            <person name="Qu J."/>
            <person name="Schaub F."/>
            <person name="Wada-Katsumata A."/>
            <person name="Worley K.C."/>
            <person name="Xie Q."/>
            <person name="Ylla G."/>
            <person name="Poulsen M."/>
            <person name="Gibbs R.A."/>
            <person name="Schal C."/>
            <person name="Richards S."/>
            <person name="Belles X."/>
            <person name="Korb J."/>
            <person name="Bornberg-Bauer E."/>
        </authorList>
    </citation>
    <scope>NUCLEOTIDE SEQUENCE [LARGE SCALE GENOMIC DNA]</scope>
    <source>
        <tissue evidence="11">Whole body</tissue>
    </source>
</reference>
<dbReference type="AlphaFoldDB" id="A0A2J7QUG8"/>
<keyword evidence="6" id="KW-0333">Golgi apparatus</keyword>
<dbReference type="FunCoup" id="A0A2J7QUG8">
    <property type="interactions" value="1900"/>
</dbReference>
<dbReference type="Proteomes" id="UP000235965">
    <property type="component" value="Unassembled WGS sequence"/>
</dbReference>
<keyword evidence="4" id="KW-0813">Transport</keyword>
<evidence type="ECO:0000256" key="5">
    <source>
        <dbReference type="ARBA" id="ARBA00022927"/>
    </source>
</evidence>
<dbReference type="InterPro" id="IPR024602">
    <property type="entry name" value="COG_su2_N"/>
</dbReference>
<comment type="similarity">
    <text evidence="2">Belongs to the COG2 family.</text>
</comment>
<dbReference type="PANTHER" id="PTHR12961:SF0">
    <property type="entry name" value="CONSERVED OLIGOMERIC GOLGI COMPLEX SUBUNIT 2"/>
    <property type="match status" value="1"/>
</dbReference>
<comment type="subcellular location">
    <subcellularLocation>
        <location evidence="1">Golgi apparatus membrane</location>
        <topology evidence="1">Peripheral membrane protein</topology>
    </subcellularLocation>
</comment>
<evidence type="ECO:0000256" key="3">
    <source>
        <dbReference type="ARBA" id="ARBA00020977"/>
    </source>
</evidence>
<dbReference type="InParanoid" id="A0A2J7QUG8"/>
<keyword evidence="12" id="KW-1185">Reference proteome</keyword>
<gene>
    <name evidence="11" type="ORF">B7P43_G17838</name>
</gene>
<comment type="caution">
    <text evidence="11">The sequence shown here is derived from an EMBL/GenBank/DDBJ whole genome shotgun (WGS) entry which is preliminary data.</text>
</comment>
<evidence type="ECO:0000256" key="8">
    <source>
        <dbReference type="ARBA" id="ARBA00031344"/>
    </source>
</evidence>
<dbReference type="EMBL" id="NEVH01010582">
    <property type="protein sequence ID" value="PNF32231.1"/>
    <property type="molecule type" value="Genomic_DNA"/>
</dbReference>
<evidence type="ECO:0000256" key="1">
    <source>
        <dbReference type="ARBA" id="ARBA00004395"/>
    </source>
</evidence>
<organism evidence="11 12">
    <name type="scientific">Cryptotermes secundus</name>
    <dbReference type="NCBI Taxonomy" id="105785"/>
    <lineage>
        <taxon>Eukaryota</taxon>
        <taxon>Metazoa</taxon>
        <taxon>Ecdysozoa</taxon>
        <taxon>Arthropoda</taxon>
        <taxon>Hexapoda</taxon>
        <taxon>Insecta</taxon>
        <taxon>Pterygota</taxon>
        <taxon>Neoptera</taxon>
        <taxon>Polyneoptera</taxon>
        <taxon>Dictyoptera</taxon>
        <taxon>Blattodea</taxon>
        <taxon>Blattoidea</taxon>
        <taxon>Termitoidae</taxon>
        <taxon>Kalotermitidae</taxon>
        <taxon>Cryptotermitinae</taxon>
        <taxon>Cryptotermes</taxon>
    </lineage>
</organism>
<dbReference type="Pfam" id="PF12022">
    <property type="entry name" value="COG2_C"/>
    <property type="match status" value="1"/>
</dbReference>
<feature type="domain" description="COG complex component COG2 C-terminal" evidence="10">
    <location>
        <begin position="379"/>
        <end position="676"/>
    </location>
</feature>
<dbReference type="InterPro" id="IPR024603">
    <property type="entry name" value="COG_complex_COG2_C"/>
</dbReference>
<evidence type="ECO:0000256" key="6">
    <source>
        <dbReference type="ARBA" id="ARBA00023034"/>
    </source>
</evidence>
<keyword evidence="7" id="KW-0472">Membrane</keyword>
<dbReference type="GO" id="GO:0007030">
    <property type="term" value="P:Golgi organization"/>
    <property type="evidence" value="ECO:0007669"/>
    <property type="project" value="InterPro"/>
</dbReference>
<accession>A0A2J7QUG8</accession>
<proteinExistence type="inferred from homology"/>
<dbReference type="OrthoDB" id="332281at2759"/>
<dbReference type="GO" id="GO:0006891">
    <property type="term" value="P:intra-Golgi vesicle-mediated transport"/>
    <property type="evidence" value="ECO:0007669"/>
    <property type="project" value="TreeGrafter"/>
</dbReference>
<evidence type="ECO:0000259" key="9">
    <source>
        <dbReference type="Pfam" id="PF06148"/>
    </source>
</evidence>
<dbReference type="Pfam" id="PF06148">
    <property type="entry name" value="COG2_N"/>
    <property type="match status" value="1"/>
</dbReference>
<sequence length="714" mass="81841">MAKNNDVYPLPVGPSDLCFDKNDFIKKSFSVDQFLQNHRKKANLETLRDDLGMYLKVLRSAMIELINKDYADFVNLSSNLNGLDKAINGIQVPLGQLKEEVLQVKLNLDEAMEDLSFRLDQRQKIRARKRSLQSLARVQSSLSKWSVLLHLDENSRDEELERKKERPPLDPGLVERAASEFNQLQFCISKCENDLTESHKEQAKKICDLLTSSLDGMFLKSLHERDSEGMARCLRIYITLDKIADVESLYRREVVSPALHDVVSENSLQSDPRGLQGVYSRILSFVDTDMEPLLKLTARGVRMPIVKGFDFLVNSFWPEVEQRLELHLPLIYAPGNPEMFYQRYCETQEFLEKLERCCGTQTGVKRLHAHPQYVAFLQHWNLPVYFQIRFQEIAGVLETVMSESSAGVPPVLTDFQLQTTATTWDCLMRCWASGVFLYQLTHRFWKLNLQILARYYTWVGEALEQKWPSESSVPNAVRNDTSRLARLQFLVHLYTDVEKLVARLPGLLNSVTMKLQNLSQQGQQLLKSCLKESEEQLLTRLPLITQFILGEISSQSLPHLRQVSDIPRLFRRTNREMPTKPCSYVTQVLALPLAFYSAQRSVVNKELLEQWLTLTFAAITQQFFSCVDDVLTSVQKTEESLRRLKKIRDRSAATSSSEARGLGDDDKIRQQLLLDVCSYCEGVDTVGIARTNVDKLEELLSLVETARAKNDSAK</sequence>
<dbReference type="PANTHER" id="PTHR12961">
    <property type="entry name" value="CONSERVED OLIGOMERIC GOLGI COMPLEX COMPONENT 2"/>
    <property type="match status" value="1"/>
</dbReference>
<evidence type="ECO:0000313" key="12">
    <source>
        <dbReference type="Proteomes" id="UP000235965"/>
    </source>
</evidence>
<evidence type="ECO:0000259" key="10">
    <source>
        <dbReference type="Pfam" id="PF12022"/>
    </source>
</evidence>
<evidence type="ECO:0000256" key="2">
    <source>
        <dbReference type="ARBA" id="ARBA00007603"/>
    </source>
</evidence>
<dbReference type="STRING" id="105785.A0A2J7QUG8"/>
<dbReference type="GO" id="GO:0017119">
    <property type="term" value="C:Golgi transport complex"/>
    <property type="evidence" value="ECO:0007669"/>
    <property type="project" value="TreeGrafter"/>
</dbReference>
<dbReference type="InterPro" id="IPR009316">
    <property type="entry name" value="COG2"/>
</dbReference>
<dbReference type="GO" id="GO:0000139">
    <property type="term" value="C:Golgi membrane"/>
    <property type="evidence" value="ECO:0007669"/>
    <property type="project" value="UniProtKB-SubCell"/>
</dbReference>
<dbReference type="GO" id="GO:0015031">
    <property type="term" value="P:protein transport"/>
    <property type="evidence" value="ECO:0007669"/>
    <property type="project" value="UniProtKB-KW"/>
</dbReference>
<keyword evidence="5" id="KW-0653">Protein transport</keyword>
<evidence type="ECO:0000313" key="11">
    <source>
        <dbReference type="EMBL" id="PNF32231.1"/>
    </source>
</evidence>
<name>A0A2J7QUG8_9NEOP</name>
<evidence type="ECO:0000256" key="4">
    <source>
        <dbReference type="ARBA" id="ARBA00022448"/>
    </source>
</evidence>
<feature type="domain" description="Conserved oligomeric Golgi complex subunit 2 N-terminal" evidence="9">
    <location>
        <begin position="17"/>
        <end position="90"/>
    </location>
</feature>
<evidence type="ECO:0000256" key="7">
    <source>
        <dbReference type="ARBA" id="ARBA00023136"/>
    </source>
</evidence>